<dbReference type="Pfam" id="PF00001">
    <property type="entry name" value="7tm_1"/>
    <property type="match status" value="1"/>
</dbReference>
<protein>
    <recommendedName>
        <fullName evidence="11">G-protein coupled receptors family 1 profile domain-containing protein</fullName>
    </recommendedName>
</protein>
<reference evidence="12" key="1">
    <citation type="journal article" date="2023" name="Mol. Biol. Evol.">
        <title>Third-Generation Sequencing Reveals the Adaptive Role of the Epigenome in Three Deep-Sea Polychaetes.</title>
        <authorList>
            <person name="Perez M."/>
            <person name="Aroh O."/>
            <person name="Sun Y."/>
            <person name="Lan Y."/>
            <person name="Juniper S.K."/>
            <person name="Young C.R."/>
            <person name="Angers B."/>
            <person name="Qian P.Y."/>
        </authorList>
    </citation>
    <scope>NUCLEOTIDE SEQUENCE</scope>
    <source>
        <strain evidence="12">R07B-5</strain>
    </source>
</reference>
<organism evidence="12 13">
    <name type="scientific">Ridgeia piscesae</name>
    <name type="common">Tubeworm</name>
    <dbReference type="NCBI Taxonomy" id="27915"/>
    <lineage>
        <taxon>Eukaryota</taxon>
        <taxon>Metazoa</taxon>
        <taxon>Spiralia</taxon>
        <taxon>Lophotrochozoa</taxon>
        <taxon>Annelida</taxon>
        <taxon>Polychaeta</taxon>
        <taxon>Sedentaria</taxon>
        <taxon>Canalipalpata</taxon>
        <taxon>Sabellida</taxon>
        <taxon>Siboglinidae</taxon>
        <taxon>Ridgeia</taxon>
    </lineage>
</organism>
<dbReference type="GO" id="GO:0007218">
    <property type="term" value="P:neuropeptide signaling pathway"/>
    <property type="evidence" value="ECO:0007669"/>
    <property type="project" value="TreeGrafter"/>
</dbReference>
<evidence type="ECO:0000256" key="1">
    <source>
        <dbReference type="ARBA" id="ARBA00004651"/>
    </source>
</evidence>
<evidence type="ECO:0000256" key="7">
    <source>
        <dbReference type="ARBA" id="ARBA00023170"/>
    </source>
</evidence>
<keyword evidence="7 9" id="KW-0675">Receptor</keyword>
<evidence type="ECO:0000256" key="4">
    <source>
        <dbReference type="ARBA" id="ARBA00022989"/>
    </source>
</evidence>
<keyword evidence="5 9" id="KW-0297">G-protein coupled receptor</keyword>
<evidence type="ECO:0000259" key="11">
    <source>
        <dbReference type="PROSITE" id="PS50262"/>
    </source>
</evidence>
<evidence type="ECO:0000256" key="2">
    <source>
        <dbReference type="ARBA" id="ARBA00022475"/>
    </source>
</evidence>
<name>A0AAD9KIP5_RIDPI</name>
<evidence type="ECO:0000256" key="8">
    <source>
        <dbReference type="ARBA" id="ARBA00023224"/>
    </source>
</evidence>
<dbReference type="PROSITE" id="PS00237">
    <property type="entry name" value="G_PROTEIN_RECEP_F1_1"/>
    <property type="match status" value="1"/>
</dbReference>
<proteinExistence type="inferred from homology"/>
<dbReference type="AlphaFoldDB" id="A0AAD9KIP5"/>
<sequence>MEPAALTSPTWAEWRNVTSPVNGTHGQHPGPLMEVPVFNEMSMIKTVVLSVMFVVSLVGNTATLMQMYRKRRRRSTINTLILHLATADLIVTFFCNVTDAVWASTVQWYAGNAMCKLVKFVQVFGLYLSTYIIVIISIDRCLAILDPMSRNKAPRRVDASLVGCVARRGAGVDSPGHACVVPSLQGNVRNVFDSEETEEAILAFPGNILLSSTAVRPCPRGNVCRPGLTCVAV</sequence>
<comment type="similarity">
    <text evidence="9">Belongs to the G-protein coupled receptor 1 family.</text>
</comment>
<feature type="transmembrane region" description="Helical" evidence="10">
    <location>
        <begin position="124"/>
        <end position="145"/>
    </location>
</feature>
<dbReference type="Gene3D" id="1.20.1070.10">
    <property type="entry name" value="Rhodopsin 7-helix transmembrane proteins"/>
    <property type="match status" value="1"/>
</dbReference>
<dbReference type="Proteomes" id="UP001209878">
    <property type="component" value="Unassembled WGS sequence"/>
</dbReference>
<evidence type="ECO:0000313" key="13">
    <source>
        <dbReference type="Proteomes" id="UP001209878"/>
    </source>
</evidence>
<evidence type="ECO:0000256" key="6">
    <source>
        <dbReference type="ARBA" id="ARBA00023136"/>
    </source>
</evidence>
<evidence type="ECO:0000256" key="3">
    <source>
        <dbReference type="ARBA" id="ARBA00022692"/>
    </source>
</evidence>
<evidence type="ECO:0000256" key="10">
    <source>
        <dbReference type="SAM" id="Phobius"/>
    </source>
</evidence>
<dbReference type="PRINTS" id="PR00237">
    <property type="entry name" value="GPCRRHODOPSN"/>
</dbReference>
<feature type="domain" description="G-protein coupled receptors family 1 profile" evidence="11">
    <location>
        <begin position="59"/>
        <end position="148"/>
    </location>
</feature>
<dbReference type="PANTHER" id="PTHR24230:SF163">
    <property type="entry name" value="CORAZONIN RECEPTOR, ISOFORM B"/>
    <property type="match status" value="1"/>
</dbReference>
<keyword evidence="4 10" id="KW-1133">Transmembrane helix</keyword>
<dbReference type="GO" id="GO:0008528">
    <property type="term" value="F:G protein-coupled peptide receptor activity"/>
    <property type="evidence" value="ECO:0007669"/>
    <property type="project" value="TreeGrafter"/>
</dbReference>
<dbReference type="SUPFAM" id="SSF81321">
    <property type="entry name" value="Family A G protein-coupled receptor-like"/>
    <property type="match status" value="1"/>
</dbReference>
<dbReference type="PROSITE" id="PS50262">
    <property type="entry name" value="G_PROTEIN_RECEP_F1_2"/>
    <property type="match status" value="1"/>
</dbReference>
<dbReference type="EMBL" id="JAODUO010001001">
    <property type="protein sequence ID" value="KAK2172017.1"/>
    <property type="molecule type" value="Genomic_DNA"/>
</dbReference>
<keyword evidence="8 9" id="KW-0807">Transducer</keyword>
<dbReference type="GO" id="GO:0005886">
    <property type="term" value="C:plasma membrane"/>
    <property type="evidence" value="ECO:0007669"/>
    <property type="project" value="UniProtKB-SubCell"/>
</dbReference>
<evidence type="ECO:0000313" key="12">
    <source>
        <dbReference type="EMBL" id="KAK2172017.1"/>
    </source>
</evidence>
<keyword evidence="6 10" id="KW-0472">Membrane</keyword>
<comment type="caution">
    <text evidence="12">The sequence shown here is derived from an EMBL/GenBank/DDBJ whole genome shotgun (WGS) entry which is preliminary data.</text>
</comment>
<dbReference type="InterPro" id="IPR017452">
    <property type="entry name" value="GPCR_Rhodpsn_7TM"/>
</dbReference>
<accession>A0AAD9KIP5</accession>
<feature type="transmembrane region" description="Helical" evidence="10">
    <location>
        <begin position="47"/>
        <end position="68"/>
    </location>
</feature>
<evidence type="ECO:0000256" key="5">
    <source>
        <dbReference type="ARBA" id="ARBA00023040"/>
    </source>
</evidence>
<evidence type="ECO:0000256" key="9">
    <source>
        <dbReference type="RuleBase" id="RU000688"/>
    </source>
</evidence>
<keyword evidence="13" id="KW-1185">Reference proteome</keyword>
<gene>
    <name evidence="12" type="ORF">NP493_1001g01009</name>
</gene>
<comment type="subcellular location">
    <subcellularLocation>
        <location evidence="1">Cell membrane</location>
        <topology evidence="1">Multi-pass membrane protein</topology>
    </subcellularLocation>
</comment>
<feature type="transmembrane region" description="Helical" evidence="10">
    <location>
        <begin position="80"/>
        <end position="104"/>
    </location>
</feature>
<dbReference type="PANTHER" id="PTHR24230">
    <property type="entry name" value="G-PROTEIN COUPLED RECEPTOR"/>
    <property type="match status" value="1"/>
</dbReference>
<keyword evidence="2" id="KW-1003">Cell membrane</keyword>
<dbReference type="InterPro" id="IPR000276">
    <property type="entry name" value="GPCR_Rhodpsn"/>
</dbReference>
<keyword evidence="3 9" id="KW-0812">Transmembrane</keyword>